<dbReference type="GO" id="GO:0031625">
    <property type="term" value="F:ubiquitin protein ligase binding"/>
    <property type="evidence" value="ECO:0007669"/>
    <property type="project" value="InterPro"/>
</dbReference>
<dbReference type="InterPro" id="IPR045093">
    <property type="entry name" value="Cullin"/>
</dbReference>
<evidence type="ECO:0000259" key="4">
    <source>
        <dbReference type="Pfam" id="PF00888"/>
    </source>
</evidence>
<comment type="similarity">
    <text evidence="2">Belongs to the cullin family.</text>
</comment>
<reference evidence="6" key="1">
    <citation type="submission" date="2022-10" db="EMBL/GenBank/DDBJ databases">
        <title>Genome assembly of Pristionchus species.</title>
        <authorList>
            <person name="Yoshida K."/>
            <person name="Sommer R.J."/>
        </authorList>
    </citation>
    <scope>NUCLEOTIDE SEQUENCE [LARGE SCALE GENOMIC DNA]</scope>
    <source>
        <strain evidence="6">RS5460</strain>
    </source>
</reference>
<feature type="non-terminal residue" evidence="5">
    <location>
        <position position="1"/>
    </location>
</feature>
<dbReference type="EMBL" id="BTRK01000003">
    <property type="protein sequence ID" value="GMR43666.1"/>
    <property type="molecule type" value="Genomic_DNA"/>
</dbReference>
<proteinExistence type="inferred from homology"/>
<protein>
    <recommendedName>
        <fullName evidence="4">Cullin N-terminal domain-containing protein</fullName>
    </recommendedName>
</protein>
<keyword evidence="3" id="KW-0833">Ubl conjugation pathway</keyword>
<dbReference type="GO" id="GO:0006511">
    <property type="term" value="P:ubiquitin-dependent protein catabolic process"/>
    <property type="evidence" value="ECO:0007669"/>
    <property type="project" value="InterPro"/>
</dbReference>
<keyword evidence="6" id="KW-1185">Reference proteome</keyword>
<sequence length="171" mass="19562">FQLALVTWKQALREHMATSIVGGVLDLIEQERQGIAITSSLVKGVVDCLVELGIDEVVDSNSAESTKAVNPKLRVYKQLFEEKFIRTTEAFYVCESSDFLLGNSIPEYMKKVEKRLIEEKDRCEKYLHRSSLQPLERKCEEVLISVKLDLFQNEFPVLLENDKDEVTMTSS</sequence>
<dbReference type="InterPro" id="IPR001373">
    <property type="entry name" value="Cullin_N"/>
</dbReference>
<evidence type="ECO:0000313" key="5">
    <source>
        <dbReference type="EMBL" id="GMR43666.1"/>
    </source>
</evidence>
<accession>A0AAN4ZMY9</accession>
<dbReference type="FunFam" id="1.20.1310.10:FF:000011">
    <property type="entry name" value="Cullin 1"/>
    <property type="match status" value="1"/>
</dbReference>
<dbReference type="AlphaFoldDB" id="A0AAN4ZMY9"/>
<comment type="pathway">
    <text evidence="1">Protein modification; protein ubiquitination.</text>
</comment>
<dbReference type="SUPFAM" id="SSF74788">
    <property type="entry name" value="Cullin repeat-like"/>
    <property type="match status" value="1"/>
</dbReference>
<feature type="domain" description="Cullin N-terminal" evidence="4">
    <location>
        <begin position="2"/>
        <end position="164"/>
    </location>
</feature>
<evidence type="ECO:0000256" key="2">
    <source>
        <dbReference type="ARBA" id="ARBA00006019"/>
    </source>
</evidence>
<dbReference type="Gene3D" id="1.20.1310.10">
    <property type="entry name" value="Cullin Repeats"/>
    <property type="match status" value="1"/>
</dbReference>
<evidence type="ECO:0000256" key="3">
    <source>
        <dbReference type="ARBA" id="ARBA00022786"/>
    </source>
</evidence>
<gene>
    <name evidence="5" type="ORF">PMAYCL1PPCAC_13861</name>
</gene>
<dbReference type="PANTHER" id="PTHR11932">
    <property type="entry name" value="CULLIN"/>
    <property type="match status" value="1"/>
</dbReference>
<evidence type="ECO:0000256" key="1">
    <source>
        <dbReference type="ARBA" id="ARBA00004906"/>
    </source>
</evidence>
<name>A0AAN4ZMY9_9BILA</name>
<comment type="caution">
    <text evidence="5">The sequence shown here is derived from an EMBL/GenBank/DDBJ whole genome shotgun (WGS) entry which is preliminary data.</text>
</comment>
<dbReference type="Proteomes" id="UP001328107">
    <property type="component" value="Unassembled WGS sequence"/>
</dbReference>
<dbReference type="InterPro" id="IPR016159">
    <property type="entry name" value="Cullin_repeat-like_dom_sf"/>
</dbReference>
<organism evidence="5 6">
    <name type="scientific">Pristionchus mayeri</name>
    <dbReference type="NCBI Taxonomy" id="1317129"/>
    <lineage>
        <taxon>Eukaryota</taxon>
        <taxon>Metazoa</taxon>
        <taxon>Ecdysozoa</taxon>
        <taxon>Nematoda</taxon>
        <taxon>Chromadorea</taxon>
        <taxon>Rhabditida</taxon>
        <taxon>Rhabditina</taxon>
        <taxon>Diplogasteromorpha</taxon>
        <taxon>Diplogasteroidea</taxon>
        <taxon>Neodiplogasteridae</taxon>
        <taxon>Pristionchus</taxon>
    </lineage>
</organism>
<evidence type="ECO:0000313" key="6">
    <source>
        <dbReference type="Proteomes" id="UP001328107"/>
    </source>
</evidence>
<dbReference type="Pfam" id="PF00888">
    <property type="entry name" value="Cullin"/>
    <property type="match status" value="1"/>
</dbReference>